<evidence type="ECO:0000313" key="2">
    <source>
        <dbReference type="Proteomes" id="UP000001194"/>
    </source>
</evidence>
<dbReference type="RefSeq" id="XP_001883953.1">
    <property type="nucleotide sequence ID" value="XM_001883918.1"/>
</dbReference>
<dbReference type="GeneID" id="6079547"/>
<proteinExistence type="predicted"/>
<dbReference type="EMBL" id="DS547113">
    <property type="protein sequence ID" value="EDR05395.1"/>
    <property type="molecule type" value="Genomic_DNA"/>
</dbReference>
<dbReference type="HOGENOM" id="CLU_2831602_0_0_1"/>
<reference evidence="1 2" key="1">
    <citation type="journal article" date="2008" name="Nature">
        <title>The genome of Laccaria bicolor provides insights into mycorrhizal symbiosis.</title>
        <authorList>
            <person name="Martin F."/>
            <person name="Aerts A."/>
            <person name="Ahren D."/>
            <person name="Brun A."/>
            <person name="Danchin E.G.J."/>
            <person name="Duchaussoy F."/>
            <person name="Gibon J."/>
            <person name="Kohler A."/>
            <person name="Lindquist E."/>
            <person name="Pereda V."/>
            <person name="Salamov A."/>
            <person name="Shapiro H.J."/>
            <person name="Wuyts J."/>
            <person name="Blaudez D."/>
            <person name="Buee M."/>
            <person name="Brokstein P."/>
            <person name="Canbaeck B."/>
            <person name="Cohen D."/>
            <person name="Courty P.E."/>
            <person name="Coutinho P.M."/>
            <person name="Delaruelle C."/>
            <person name="Detter J.C."/>
            <person name="Deveau A."/>
            <person name="DiFazio S."/>
            <person name="Duplessis S."/>
            <person name="Fraissinet-Tachet L."/>
            <person name="Lucic E."/>
            <person name="Frey-Klett P."/>
            <person name="Fourrey C."/>
            <person name="Feussner I."/>
            <person name="Gay G."/>
            <person name="Grimwood J."/>
            <person name="Hoegger P.J."/>
            <person name="Jain P."/>
            <person name="Kilaru S."/>
            <person name="Labbe J."/>
            <person name="Lin Y.C."/>
            <person name="Legue V."/>
            <person name="Le Tacon F."/>
            <person name="Marmeisse R."/>
            <person name="Melayah D."/>
            <person name="Montanini B."/>
            <person name="Muratet M."/>
            <person name="Nehls U."/>
            <person name="Niculita-Hirzel H."/>
            <person name="Oudot-Le Secq M.P."/>
            <person name="Peter M."/>
            <person name="Quesneville H."/>
            <person name="Rajashekar B."/>
            <person name="Reich M."/>
            <person name="Rouhier N."/>
            <person name="Schmutz J."/>
            <person name="Yin T."/>
            <person name="Chalot M."/>
            <person name="Henrissat B."/>
            <person name="Kuees U."/>
            <person name="Lucas S."/>
            <person name="Van de Peer Y."/>
            <person name="Podila G.K."/>
            <person name="Polle A."/>
            <person name="Pukkila P.J."/>
            <person name="Richardson P.M."/>
            <person name="Rouze P."/>
            <person name="Sanders I.R."/>
            <person name="Stajich J.E."/>
            <person name="Tunlid A."/>
            <person name="Tuskan G."/>
            <person name="Grigoriev I.V."/>
        </authorList>
    </citation>
    <scope>NUCLEOTIDE SEQUENCE [LARGE SCALE GENOMIC DNA]</scope>
    <source>
        <strain evidence="2">S238N-H82 / ATCC MYA-4686</strain>
    </source>
</reference>
<name>B0DIS7_LACBS</name>
<organism evidence="2">
    <name type="scientific">Laccaria bicolor (strain S238N-H82 / ATCC MYA-4686)</name>
    <name type="common">Bicoloured deceiver</name>
    <name type="synonym">Laccaria laccata var. bicolor</name>
    <dbReference type="NCBI Taxonomy" id="486041"/>
    <lineage>
        <taxon>Eukaryota</taxon>
        <taxon>Fungi</taxon>
        <taxon>Dikarya</taxon>
        <taxon>Basidiomycota</taxon>
        <taxon>Agaricomycotina</taxon>
        <taxon>Agaricomycetes</taxon>
        <taxon>Agaricomycetidae</taxon>
        <taxon>Agaricales</taxon>
        <taxon>Agaricineae</taxon>
        <taxon>Hydnangiaceae</taxon>
        <taxon>Laccaria</taxon>
    </lineage>
</organism>
<gene>
    <name evidence="1" type="ORF">LACBIDRAFT_303026</name>
</gene>
<dbReference type="Proteomes" id="UP000001194">
    <property type="component" value="Unassembled WGS sequence"/>
</dbReference>
<keyword evidence="2" id="KW-1185">Reference proteome</keyword>
<dbReference type="InParanoid" id="B0DIS7"/>
<sequence>MTSGQVWADTLSFPWYVSAASYVILTRPAIDRNNIRITEIQLGEFGLAEDVEKRRSELSEPESYEW</sequence>
<evidence type="ECO:0000313" key="1">
    <source>
        <dbReference type="EMBL" id="EDR05395.1"/>
    </source>
</evidence>
<accession>B0DIS7</accession>
<protein>
    <submittedName>
        <fullName evidence="1">Predicted protein</fullName>
    </submittedName>
</protein>
<dbReference type="KEGG" id="lbc:LACBIDRAFT_303026"/>
<dbReference type="AlphaFoldDB" id="B0DIS7"/>